<feature type="domain" description="HTH marR-type" evidence="2">
    <location>
        <begin position="4"/>
        <end position="139"/>
    </location>
</feature>
<evidence type="ECO:0000256" key="1">
    <source>
        <dbReference type="ARBA" id="ARBA00022679"/>
    </source>
</evidence>
<dbReference type="InterPro" id="IPR036390">
    <property type="entry name" value="WH_DNA-bd_sf"/>
</dbReference>
<comment type="caution">
    <text evidence="4">The sequence shown here is derived from an EMBL/GenBank/DDBJ whole genome shotgun (WGS) entry which is preliminary data.</text>
</comment>
<name>A0A562SMD3_CHIJA</name>
<gene>
    <name evidence="4" type="ORF">LX66_5038</name>
</gene>
<dbReference type="InterPro" id="IPR050769">
    <property type="entry name" value="NAT_camello-type"/>
</dbReference>
<dbReference type="GO" id="GO:0008080">
    <property type="term" value="F:N-acetyltransferase activity"/>
    <property type="evidence" value="ECO:0007669"/>
    <property type="project" value="InterPro"/>
</dbReference>
<dbReference type="OrthoDB" id="5419426at2"/>
<dbReference type="InterPro" id="IPR036388">
    <property type="entry name" value="WH-like_DNA-bd_sf"/>
</dbReference>
<feature type="domain" description="N-acetyltransferase" evidence="3">
    <location>
        <begin position="163"/>
        <end position="308"/>
    </location>
</feature>
<dbReference type="Pfam" id="PF00583">
    <property type="entry name" value="Acetyltransf_1"/>
    <property type="match status" value="1"/>
</dbReference>
<dbReference type="InterPro" id="IPR000182">
    <property type="entry name" value="GNAT_dom"/>
</dbReference>
<keyword evidence="5" id="KW-1185">Reference proteome</keyword>
<dbReference type="SUPFAM" id="SSF46785">
    <property type="entry name" value="Winged helix' DNA-binding domain"/>
    <property type="match status" value="1"/>
</dbReference>
<dbReference type="SUPFAM" id="SSF55729">
    <property type="entry name" value="Acyl-CoA N-acyltransferases (Nat)"/>
    <property type="match status" value="1"/>
</dbReference>
<dbReference type="PANTHER" id="PTHR13947">
    <property type="entry name" value="GNAT FAMILY N-ACETYLTRANSFERASE"/>
    <property type="match status" value="1"/>
</dbReference>
<dbReference type="RefSeq" id="WP_145718580.1">
    <property type="nucleotide sequence ID" value="NZ_BAAAFY010000006.1"/>
</dbReference>
<protein>
    <submittedName>
        <fullName evidence="4">MarR family transcriptional regulator with acetyltransferase activity</fullName>
    </submittedName>
</protein>
<dbReference type="PROSITE" id="PS51186">
    <property type="entry name" value="GNAT"/>
    <property type="match status" value="1"/>
</dbReference>
<dbReference type="AlphaFoldDB" id="A0A562SMD3"/>
<dbReference type="Pfam" id="PF12802">
    <property type="entry name" value="MarR_2"/>
    <property type="match status" value="1"/>
</dbReference>
<dbReference type="InterPro" id="IPR016181">
    <property type="entry name" value="Acyl_CoA_acyltransferase"/>
</dbReference>
<reference evidence="4 5" key="1">
    <citation type="journal article" date="2013" name="Stand. Genomic Sci.">
        <title>Genomic Encyclopedia of Type Strains, Phase I: The one thousand microbial genomes (KMG-I) project.</title>
        <authorList>
            <person name="Kyrpides N.C."/>
            <person name="Woyke T."/>
            <person name="Eisen J.A."/>
            <person name="Garrity G."/>
            <person name="Lilburn T.G."/>
            <person name="Beck B.J."/>
            <person name="Whitman W.B."/>
            <person name="Hugenholtz P."/>
            <person name="Klenk H.P."/>
        </authorList>
    </citation>
    <scope>NUCLEOTIDE SEQUENCE [LARGE SCALE GENOMIC DNA]</scope>
    <source>
        <strain evidence="4 5">DSM 13484</strain>
    </source>
</reference>
<accession>A0A562SMD3</accession>
<evidence type="ECO:0000259" key="2">
    <source>
        <dbReference type="PROSITE" id="PS50995"/>
    </source>
</evidence>
<dbReference type="Proteomes" id="UP000316778">
    <property type="component" value="Unassembled WGS sequence"/>
</dbReference>
<dbReference type="PANTHER" id="PTHR13947:SF37">
    <property type="entry name" value="LD18367P"/>
    <property type="match status" value="1"/>
</dbReference>
<evidence type="ECO:0000313" key="4">
    <source>
        <dbReference type="EMBL" id="TWI82465.1"/>
    </source>
</evidence>
<organism evidence="4 5">
    <name type="scientific">Chitinophaga japonensis</name>
    <name type="common">Flexibacter japonensis</name>
    <dbReference type="NCBI Taxonomy" id="104662"/>
    <lineage>
        <taxon>Bacteria</taxon>
        <taxon>Pseudomonadati</taxon>
        <taxon>Bacteroidota</taxon>
        <taxon>Chitinophagia</taxon>
        <taxon>Chitinophagales</taxon>
        <taxon>Chitinophagaceae</taxon>
        <taxon>Chitinophaga</taxon>
    </lineage>
</organism>
<dbReference type="Gene3D" id="1.10.10.10">
    <property type="entry name" value="Winged helix-like DNA-binding domain superfamily/Winged helix DNA-binding domain"/>
    <property type="match status" value="1"/>
</dbReference>
<dbReference type="SMART" id="SM00347">
    <property type="entry name" value="HTH_MARR"/>
    <property type="match status" value="1"/>
</dbReference>
<evidence type="ECO:0000313" key="5">
    <source>
        <dbReference type="Proteomes" id="UP000316778"/>
    </source>
</evidence>
<dbReference type="CDD" id="cd04301">
    <property type="entry name" value="NAT_SF"/>
    <property type="match status" value="1"/>
</dbReference>
<dbReference type="EMBL" id="VLLG01000006">
    <property type="protein sequence ID" value="TWI82465.1"/>
    <property type="molecule type" value="Genomic_DNA"/>
</dbReference>
<dbReference type="PROSITE" id="PS50995">
    <property type="entry name" value="HTH_MARR_2"/>
    <property type="match status" value="1"/>
</dbReference>
<keyword evidence="1 4" id="KW-0808">Transferase</keyword>
<proteinExistence type="predicted"/>
<evidence type="ECO:0000259" key="3">
    <source>
        <dbReference type="PROSITE" id="PS51186"/>
    </source>
</evidence>
<sequence>MPVKPATILAIRQFNRFYTRLIGLLNQHMLDSPYSLSEVRALYEIGHTDNCTAGLLTERLQIDGGYLSRMLKAFERDKIVSRRQSATDGRTWYLQLTAKGKRLLQTLDERSNEQIRQVLAPLPEVQQQEVTESMQTIRQCLGEKQPLTLQDLVFRHQLQPGDVGYLIYLHGDIYAKETAYNLEFETYVCKTFYDFLQNYDPGKDRVFLATWRGRIVGAVAILGHSATLAQLRWLLVHPDMRGIGLGKKLVEDALAFCREKGYRQVYLLTTNQQTTAAALYTRAGFRRTEVTPQEMWGHRLYEERYELEITTH</sequence>
<dbReference type="InterPro" id="IPR000835">
    <property type="entry name" value="HTH_MarR-typ"/>
</dbReference>
<dbReference type="GO" id="GO:0003700">
    <property type="term" value="F:DNA-binding transcription factor activity"/>
    <property type="evidence" value="ECO:0007669"/>
    <property type="project" value="InterPro"/>
</dbReference>
<dbReference type="Gene3D" id="3.40.630.30">
    <property type="match status" value="1"/>
</dbReference>